<dbReference type="AlphaFoldDB" id="A0AB34IUL3"/>
<evidence type="ECO:0000256" key="2">
    <source>
        <dbReference type="SAM" id="MobiDB-lite"/>
    </source>
</evidence>
<comment type="function">
    <text evidence="1">Associates with the EF-Tu.GDP complex and induces the exchange of GDP to GTP. It remains bound to the aminoacyl-tRNA.EF-Tu.GTP complex up to the GTP hydrolysis stage on the ribosome.</text>
</comment>
<feature type="region of interest" description="Disordered" evidence="2">
    <location>
        <begin position="49"/>
        <end position="80"/>
    </location>
</feature>
<dbReference type="PROSITE" id="PS50126">
    <property type="entry name" value="S1"/>
    <property type="match status" value="2"/>
</dbReference>
<dbReference type="InterPro" id="IPR012340">
    <property type="entry name" value="NA-bd_OB-fold"/>
</dbReference>
<dbReference type="InterPro" id="IPR050437">
    <property type="entry name" value="Ribos_protein_bS1-like"/>
</dbReference>
<feature type="region of interest" description="Disordered" evidence="2">
    <location>
        <begin position="249"/>
        <end position="284"/>
    </location>
</feature>
<dbReference type="Gene3D" id="2.40.50.140">
    <property type="entry name" value="Nucleic acid-binding proteins"/>
    <property type="match status" value="2"/>
</dbReference>
<dbReference type="EMBL" id="JBGBPQ010000019">
    <property type="protein sequence ID" value="KAL1504685.1"/>
    <property type="molecule type" value="Genomic_DNA"/>
</dbReference>
<feature type="compositionally biased region" description="Gly residues" evidence="2">
    <location>
        <begin position="269"/>
        <end position="279"/>
    </location>
</feature>
<dbReference type="Proteomes" id="UP001515480">
    <property type="component" value="Unassembled WGS sequence"/>
</dbReference>
<feature type="domain" description="S1 motif" evidence="4">
    <location>
        <begin position="89"/>
        <end position="158"/>
    </location>
</feature>
<reference evidence="5 6" key="1">
    <citation type="journal article" date="2024" name="Science">
        <title>Giant polyketide synthase enzymes in the biosynthesis of giant marine polyether toxins.</title>
        <authorList>
            <person name="Fallon T.R."/>
            <person name="Shende V.V."/>
            <person name="Wierzbicki I.H."/>
            <person name="Pendleton A.L."/>
            <person name="Watervoot N.F."/>
            <person name="Auber R.P."/>
            <person name="Gonzalez D.J."/>
            <person name="Wisecaver J.H."/>
            <person name="Moore B.S."/>
        </authorList>
    </citation>
    <scope>NUCLEOTIDE SEQUENCE [LARGE SCALE GENOMIC DNA]</scope>
    <source>
        <strain evidence="5 6">12B1</strain>
    </source>
</reference>
<dbReference type="FunFam" id="2.40.50.140:FF:000103">
    <property type="entry name" value="protein RRP5 homolog"/>
    <property type="match status" value="1"/>
</dbReference>
<keyword evidence="3" id="KW-0732">Signal</keyword>
<name>A0AB34IUL3_PRYPA</name>
<evidence type="ECO:0000313" key="5">
    <source>
        <dbReference type="EMBL" id="KAL1504685.1"/>
    </source>
</evidence>
<dbReference type="GO" id="GO:0003729">
    <property type="term" value="F:mRNA binding"/>
    <property type="evidence" value="ECO:0007669"/>
    <property type="project" value="UniProtKB-ARBA"/>
</dbReference>
<evidence type="ECO:0000313" key="6">
    <source>
        <dbReference type="Proteomes" id="UP001515480"/>
    </source>
</evidence>
<dbReference type="GO" id="GO:0003735">
    <property type="term" value="F:structural constituent of ribosome"/>
    <property type="evidence" value="ECO:0007669"/>
    <property type="project" value="TreeGrafter"/>
</dbReference>
<dbReference type="GO" id="GO:0005737">
    <property type="term" value="C:cytoplasm"/>
    <property type="evidence" value="ECO:0007669"/>
    <property type="project" value="UniProtKB-ARBA"/>
</dbReference>
<accession>A0AB34IUL3</accession>
<protein>
    <recommendedName>
        <fullName evidence="4">S1 motif domain-containing protein</fullName>
    </recommendedName>
</protein>
<comment type="caution">
    <text evidence="5">The sequence shown here is derived from an EMBL/GenBank/DDBJ whole genome shotgun (WGS) entry which is preliminary data.</text>
</comment>
<dbReference type="PANTHER" id="PTHR10724">
    <property type="entry name" value="30S RIBOSOMAL PROTEIN S1"/>
    <property type="match status" value="1"/>
</dbReference>
<proteinExistence type="predicted"/>
<evidence type="ECO:0000256" key="3">
    <source>
        <dbReference type="SAM" id="SignalP"/>
    </source>
</evidence>
<keyword evidence="6" id="KW-1185">Reference proteome</keyword>
<dbReference type="PANTHER" id="PTHR10724:SF10">
    <property type="entry name" value="S1 RNA-BINDING DOMAIN-CONTAINING PROTEIN 1"/>
    <property type="match status" value="1"/>
</dbReference>
<sequence>MLRALTVLLSLVAATAFNPVCSRLSFSRVVGRRPAVCMCDAAESPAVDEPVAEPVTAEASVGEETAADEARAPRRPRKEKTPLEELEIGAEVEGKIRSVMTYGAFVDIGATTDGLLHVSEISNEFIKDANEKLTAGDAVTCKIKSVNLEKGQLALTCKEEAAERPRKKRADLTKYESVDPKEFTTGTVNSITDYGAFITLEEGVDGLLHISAIKEGGVSAVGSELSIGQEVQVRIVSFDKSKRRIGLSMKPYVEGEENSRQPRRDRSEGGGGGGGGTFMGGDADAQFKLSNDELEALAVEDDVEAESSFEAAFARASFVQQMKSEGKSYKSKRL</sequence>
<dbReference type="FunFam" id="2.40.50.140:FF:000051">
    <property type="entry name" value="RNA-binding transcriptional accessory protein"/>
    <property type="match status" value="1"/>
</dbReference>
<feature type="domain" description="S1 motif" evidence="4">
    <location>
        <begin position="181"/>
        <end position="250"/>
    </location>
</feature>
<dbReference type="Pfam" id="PF00575">
    <property type="entry name" value="S1"/>
    <property type="match status" value="2"/>
</dbReference>
<dbReference type="GO" id="GO:0006412">
    <property type="term" value="P:translation"/>
    <property type="evidence" value="ECO:0007669"/>
    <property type="project" value="TreeGrafter"/>
</dbReference>
<dbReference type="InterPro" id="IPR003029">
    <property type="entry name" value="S1_domain"/>
</dbReference>
<dbReference type="SUPFAM" id="SSF50249">
    <property type="entry name" value="Nucleic acid-binding proteins"/>
    <property type="match status" value="2"/>
</dbReference>
<evidence type="ECO:0000256" key="1">
    <source>
        <dbReference type="ARBA" id="ARBA00025453"/>
    </source>
</evidence>
<gene>
    <name evidence="5" type="ORF">AB1Y20_008465</name>
</gene>
<feature type="chain" id="PRO_5044284278" description="S1 motif domain-containing protein" evidence="3">
    <location>
        <begin position="17"/>
        <end position="334"/>
    </location>
</feature>
<feature type="signal peptide" evidence="3">
    <location>
        <begin position="1"/>
        <end position="16"/>
    </location>
</feature>
<dbReference type="SMART" id="SM00316">
    <property type="entry name" value="S1"/>
    <property type="match status" value="2"/>
</dbReference>
<evidence type="ECO:0000259" key="4">
    <source>
        <dbReference type="PROSITE" id="PS50126"/>
    </source>
</evidence>
<organism evidence="5 6">
    <name type="scientific">Prymnesium parvum</name>
    <name type="common">Toxic golden alga</name>
    <dbReference type="NCBI Taxonomy" id="97485"/>
    <lineage>
        <taxon>Eukaryota</taxon>
        <taxon>Haptista</taxon>
        <taxon>Haptophyta</taxon>
        <taxon>Prymnesiophyceae</taxon>
        <taxon>Prymnesiales</taxon>
        <taxon>Prymnesiaceae</taxon>
        <taxon>Prymnesium</taxon>
    </lineage>
</organism>
<feature type="compositionally biased region" description="Basic and acidic residues" evidence="2">
    <location>
        <begin position="257"/>
        <end position="268"/>
    </location>
</feature>